<feature type="compositionally biased region" description="Basic residues" evidence="1">
    <location>
        <begin position="49"/>
        <end position="61"/>
    </location>
</feature>
<reference evidence="3" key="2">
    <citation type="journal article" date="2008" name="Nucleic Acids Res.">
        <title>The rice annotation project database (RAP-DB): 2008 update.</title>
        <authorList>
            <consortium name="The rice annotation project (RAP)"/>
        </authorList>
    </citation>
    <scope>GENOME REANNOTATION</scope>
    <source>
        <strain evidence="3">cv. Nipponbare</strain>
    </source>
</reference>
<gene>
    <name evidence="2" type="ordered locus">Os03g30940</name>
</gene>
<accession>Q84ME9</accession>
<dbReference type="Proteomes" id="UP000000763">
    <property type="component" value="Chromosome 3"/>
</dbReference>
<evidence type="ECO:0000313" key="3">
    <source>
        <dbReference type="Proteomes" id="UP000000763"/>
    </source>
</evidence>
<proteinExistence type="predicted"/>
<dbReference type="EMBL" id="AC114983">
    <property type="protein sequence ID" value="AAP20857.1"/>
    <property type="molecule type" value="Genomic_DNA"/>
</dbReference>
<dbReference type="AlphaFoldDB" id="Q84ME9"/>
<feature type="region of interest" description="Disordered" evidence="1">
    <location>
        <begin position="1"/>
        <end position="74"/>
    </location>
</feature>
<sequence length="109" mass="11381">MAISPAGDPAATEVGVGGFSDPRSRGRGLQLGGGEARRDSARGGAAAAQRRRGVAAAHRHSTQAESVSETHVERNSESIQVKYSCYFWAESMELLLTVVAGLRRGRGGG</sequence>
<evidence type="ECO:0000256" key="1">
    <source>
        <dbReference type="SAM" id="MobiDB-lite"/>
    </source>
</evidence>
<evidence type="ECO:0000313" key="2">
    <source>
        <dbReference type="EMBL" id="AAP20857.1"/>
    </source>
</evidence>
<reference evidence="3" key="1">
    <citation type="journal article" date="2005" name="Nature">
        <title>The map-based sequence of the rice genome.</title>
        <authorList>
            <consortium name="International rice genome sequencing project (IRGSP)"/>
            <person name="Matsumoto T."/>
            <person name="Wu J."/>
            <person name="Kanamori H."/>
            <person name="Katayose Y."/>
            <person name="Fujisawa M."/>
            <person name="Namiki N."/>
            <person name="Mizuno H."/>
            <person name="Yamamoto K."/>
            <person name="Antonio B.A."/>
            <person name="Baba T."/>
            <person name="Sakata K."/>
            <person name="Nagamura Y."/>
            <person name="Aoki H."/>
            <person name="Arikawa K."/>
            <person name="Arita K."/>
            <person name="Bito T."/>
            <person name="Chiden Y."/>
            <person name="Fujitsuka N."/>
            <person name="Fukunaka R."/>
            <person name="Hamada M."/>
            <person name="Harada C."/>
            <person name="Hayashi A."/>
            <person name="Hijishita S."/>
            <person name="Honda M."/>
            <person name="Hosokawa S."/>
            <person name="Ichikawa Y."/>
            <person name="Idonuma A."/>
            <person name="Iijima M."/>
            <person name="Ikeda M."/>
            <person name="Ikeno M."/>
            <person name="Ito K."/>
            <person name="Ito S."/>
            <person name="Ito T."/>
            <person name="Ito Y."/>
            <person name="Ito Y."/>
            <person name="Iwabuchi A."/>
            <person name="Kamiya K."/>
            <person name="Karasawa W."/>
            <person name="Kurita K."/>
            <person name="Katagiri S."/>
            <person name="Kikuta A."/>
            <person name="Kobayashi H."/>
            <person name="Kobayashi N."/>
            <person name="Machita K."/>
            <person name="Maehara T."/>
            <person name="Masukawa M."/>
            <person name="Mizubayashi T."/>
            <person name="Mukai Y."/>
            <person name="Nagasaki H."/>
            <person name="Nagata Y."/>
            <person name="Naito S."/>
            <person name="Nakashima M."/>
            <person name="Nakama Y."/>
            <person name="Nakamichi Y."/>
            <person name="Nakamura M."/>
            <person name="Meguro A."/>
            <person name="Negishi M."/>
            <person name="Ohta I."/>
            <person name="Ohta T."/>
            <person name="Okamoto M."/>
            <person name="Ono N."/>
            <person name="Saji S."/>
            <person name="Sakaguchi M."/>
            <person name="Sakai K."/>
            <person name="Shibata M."/>
            <person name="Shimokawa T."/>
            <person name="Song J."/>
            <person name="Takazaki Y."/>
            <person name="Terasawa K."/>
            <person name="Tsugane M."/>
            <person name="Tsuji K."/>
            <person name="Ueda S."/>
            <person name="Waki K."/>
            <person name="Yamagata H."/>
            <person name="Yamamoto M."/>
            <person name="Yamamoto S."/>
            <person name="Yamane H."/>
            <person name="Yoshiki S."/>
            <person name="Yoshihara R."/>
            <person name="Yukawa K."/>
            <person name="Zhong H."/>
            <person name="Yano M."/>
            <person name="Yuan Q."/>
            <person name="Ouyang S."/>
            <person name="Liu J."/>
            <person name="Jones K.M."/>
            <person name="Gansberger K."/>
            <person name="Moffat K."/>
            <person name="Hill J."/>
            <person name="Bera J."/>
            <person name="Fadrosh D."/>
            <person name="Jin S."/>
            <person name="Johri S."/>
            <person name="Kim M."/>
            <person name="Overton L."/>
            <person name="Reardon M."/>
            <person name="Tsitrin T."/>
            <person name="Vuong H."/>
            <person name="Weaver B."/>
            <person name="Ciecko A."/>
            <person name="Tallon L."/>
            <person name="Jackson J."/>
            <person name="Pai G."/>
            <person name="Aken S.V."/>
            <person name="Utterback T."/>
            <person name="Reidmuller S."/>
            <person name="Feldblyum T."/>
            <person name="Hsiao J."/>
            <person name="Zismann V."/>
            <person name="Iobst S."/>
            <person name="de Vazeille A.R."/>
            <person name="Buell C.R."/>
            <person name="Ying K."/>
            <person name="Li Y."/>
            <person name="Lu T."/>
            <person name="Huang Y."/>
            <person name="Zhao Q."/>
            <person name="Feng Q."/>
            <person name="Zhang L."/>
            <person name="Zhu J."/>
            <person name="Weng Q."/>
            <person name="Mu J."/>
            <person name="Lu Y."/>
            <person name="Fan D."/>
            <person name="Liu Y."/>
            <person name="Guan J."/>
            <person name="Zhang Y."/>
            <person name="Yu S."/>
            <person name="Liu X."/>
            <person name="Zhang Y."/>
            <person name="Hong G."/>
            <person name="Han B."/>
            <person name="Choisne N."/>
            <person name="Demange N."/>
            <person name="Orjeda G."/>
            <person name="Samain S."/>
            <person name="Cattolico L."/>
            <person name="Pelletier E."/>
            <person name="Couloux A."/>
            <person name="Segurens B."/>
            <person name="Wincker P."/>
            <person name="D'Hont A."/>
            <person name="Scarpelli C."/>
            <person name="Weissenbach J."/>
            <person name="Salanoubat M."/>
            <person name="Quetier F."/>
            <person name="Yu Y."/>
            <person name="Kim H.R."/>
            <person name="Rambo T."/>
            <person name="Currie J."/>
            <person name="Collura K."/>
            <person name="Luo M."/>
            <person name="Yang T."/>
            <person name="Ammiraju J.S.S."/>
            <person name="Engler F."/>
            <person name="Soderlund C."/>
            <person name="Wing R.A."/>
            <person name="Palmer L.E."/>
            <person name="de la Bastide M."/>
            <person name="Spiegel L."/>
            <person name="Nascimento L."/>
            <person name="Zutavern T."/>
            <person name="O'Shaughnessy A."/>
            <person name="Dike S."/>
            <person name="Dedhia N."/>
            <person name="Preston R."/>
            <person name="Balija V."/>
            <person name="McCombie W.R."/>
            <person name="Chow T."/>
            <person name="Chen H."/>
            <person name="Chung M."/>
            <person name="Chen C."/>
            <person name="Shaw J."/>
            <person name="Wu H."/>
            <person name="Hsiao K."/>
            <person name="Chao Y."/>
            <person name="Chu M."/>
            <person name="Cheng C."/>
            <person name="Hour A."/>
            <person name="Lee P."/>
            <person name="Lin S."/>
            <person name="Lin Y."/>
            <person name="Liou J."/>
            <person name="Liu S."/>
            <person name="Hsing Y."/>
            <person name="Raghuvanshi S."/>
            <person name="Mohanty A."/>
            <person name="Bharti A.K."/>
            <person name="Gaur A."/>
            <person name="Gupta V."/>
            <person name="Kumar D."/>
            <person name="Ravi V."/>
            <person name="Vij S."/>
            <person name="Kapur A."/>
            <person name="Khurana P."/>
            <person name="Khurana P."/>
            <person name="Khurana J.P."/>
            <person name="Tyagi A.K."/>
            <person name="Gaikwad K."/>
            <person name="Singh A."/>
            <person name="Dalal V."/>
            <person name="Srivastava S."/>
            <person name="Dixit A."/>
            <person name="Pal A.K."/>
            <person name="Ghazi I.A."/>
            <person name="Yadav M."/>
            <person name="Pandit A."/>
            <person name="Bhargava A."/>
            <person name="Sureshbabu K."/>
            <person name="Batra K."/>
            <person name="Sharma T.R."/>
            <person name="Mohapatra T."/>
            <person name="Singh N.K."/>
            <person name="Messing J."/>
            <person name="Nelson A.B."/>
            <person name="Fuks G."/>
            <person name="Kavchok S."/>
            <person name="Keizer G."/>
            <person name="Linton E."/>
            <person name="Llaca V."/>
            <person name="Song R."/>
            <person name="Tanyolac B."/>
            <person name="Young S."/>
            <person name="Ho-Il K."/>
            <person name="Hahn J.H."/>
            <person name="Sangsakoo G."/>
            <person name="Vanavichit A."/>
            <person name="de Mattos Luiz.A.T."/>
            <person name="Zimmer P.D."/>
            <person name="Malone G."/>
            <person name="Dellagostin O."/>
            <person name="de Oliveira A.C."/>
            <person name="Bevan M."/>
            <person name="Bancroft I."/>
            <person name="Minx P."/>
            <person name="Cordum H."/>
            <person name="Wilson R."/>
            <person name="Cheng Z."/>
            <person name="Jin W."/>
            <person name="Jiang J."/>
            <person name="Leong S.A."/>
            <person name="Iwama H."/>
            <person name="Gojobori T."/>
            <person name="Itoh T."/>
            <person name="Niimura Y."/>
            <person name="Fujii Y."/>
            <person name="Habara T."/>
            <person name="Sakai H."/>
            <person name="Sato Y."/>
            <person name="Wilson G."/>
            <person name="Kumar K."/>
            <person name="McCouch S."/>
            <person name="Juretic N."/>
            <person name="Hoen D."/>
            <person name="Wright S."/>
            <person name="Bruskiewich R."/>
            <person name="Bureau T."/>
            <person name="Miyao A."/>
            <person name="Hirochika H."/>
            <person name="Nishikawa T."/>
            <person name="Kadowaki K."/>
            <person name="Sugiura M."/>
            <person name="Burr B."/>
            <person name="Sasaki T."/>
        </authorList>
    </citation>
    <scope>NUCLEOTIDE SEQUENCE [LARGE SCALE GENOMIC DNA]</scope>
    <source>
        <strain evidence="3">cv. Nipponbare</strain>
    </source>
</reference>
<organism evidence="2 3">
    <name type="scientific">Oryza sativa subsp. japonica</name>
    <name type="common">Rice</name>
    <dbReference type="NCBI Taxonomy" id="39947"/>
    <lineage>
        <taxon>Eukaryota</taxon>
        <taxon>Viridiplantae</taxon>
        <taxon>Streptophyta</taxon>
        <taxon>Embryophyta</taxon>
        <taxon>Tracheophyta</taxon>
        <taxon>Spermatophyta</taxon>
        <taxon>Magnoliopsida</taxon>
        <taxon>Liliopsida</taxon>
        <taxon>Poales</taxon>
        <taxon>Poaceae</taxon>
        <taxon>BOP clade</taxon>
        <taxon>Oryzoideae</taxon>
        <taxon>Oryzeae</taxon>
        <taxon>Oryzinae</taxon>
        <taxon>Oryza</taxon>
        <taxon>Oryza sativa</taxon>
    </lineage>
</organism>
<protein>
    <submittedName>
        <fullName evidence="2">Uncharacterized protein</fullName>
    </submittedName>
</protein>
<name>Q84ME9_ORYSJ</name>